<feature type="compositionally biased region" description="Basic and acidic residues" evidence="1">
    <location>
        <begin position="145"/>
        <end position="164"/>
    </location>
</feature>
<protein>
    <submittedName>
        <fullName evidence="3">F-box domain-containing protein</fullName>
    </submittedName>
</protein>
<dbReference type="SUPFAM" id="SSF81383">
    <property type="entry name" value="F-box domain"/>
    <property type="match status" value="1"/>
</dbReference>
<organism evidence="3 4">
    <name type="scientific">Chloropicon roscoffensis</name>
    <dbReference type="NCBI Taxonomy" id="1461544"/>
    <lineage>
        <taxon>Eukaryota</taxon>
        <taxon>Viridiplantae</taxon>
        <taxon>Chlorophyta</taxon>
        <taxon>Chloropicophyceae</taxon>
        <taxon>Chloropicales</taxon>
        <taxon>Chloropicaceae</taxon>
        <taxon>Chloropicon</taxon>
    </lineage>
</organism>
<evidence type="ECO:0000313" key="3">
    <source>
        <dbReference type="EMBL" id="WZN59803.1"/>
    </source>
</evidence>
<dbReference type="InterPro" id="IPR001810">
    <property type="entry name" value="F-box_dom"/>
</dbReference>
<dbReference type="EMBL" id="CP151502">
    <property type="protein sequence ID" value="WZN59803.1"/>
    <property type="molecule type" value="Genomic_DNA"/>
</dbReference>
<keyword evidence="4" id="KW-1185">Reference proteome</keyword>
<evidence type="ECO:0000256" key="1">
    <source>
        <dbReference type="SAM" id="MobiDB-lite"/>
    </source>
</evidence>
<dbReference type="Gene3D" id="1.20.1280.50">
    <property type="match status" value="1"/>
</dbReference>
<dbReference type="SMART" id="SM00256">
    <property type="entry name" value="FBOX"/>
    <property type="match status" value="1"/>
</dbReference>
<dbReference type="Pfam" id="PF12937">
    <property type="entry name" value="F-box-like"/>
    <property type="match status" value="1"/>
</dbReference>
<gene>
    <name evidence="3" type="ORF">HKI87_02g13300</name>
</gene>
<sequence length="397" mass="44188">MEVEEKGGRARPAGDSLETCTTSDDAGGLTLAELPDDLQAYIFRKLDYLSLSRVEECCSSFRSIVTECELWKKLINRDYGCLSVFLTSQYGILQLHQSYGHRAQYYDQSFLQKKLVSNLGKAMEEAKSLNEAERPSGPVDTVDVDADHPRLPIEQEDGEAKDAEGGPGSAEETLIARAVEATSTDHPEESVHNVLSLETRVLNSFFKLCYWSSKGSESPMASDALVFKLKNPLTAVSSIQIRPFEAHFQRGSPIYAPMFVRFSFGDGRCETKDLGEEESEEPRGEYSNSVGAASSSGGLLGWNWTSKLYPMEQVHALQEFKLSPTLCCGGYVRVELLGRTQRQEIDNLYYVCLSYVKVLGRPVKDFGVIKKFDCDELPKGWEAGEEDCNPTLVYGPR</sequence>
<dbReference type="AlphaFoldDB" id="A0AAX4P1K9"/>
<dbReference type="PANTHER" id="PTHR39741">
    <property type="entry name" value="F-BOX DOMAIN CONTAINING PROTEIN, EXPRESSED"/>
    <property type="match status" value="1"/>
</dbReference>
<dbReference type="PANTHER" id="PTHR39741:SF2">
    <property type="entry name" value="F-BOX DOMAIN-CONTAINING PROTEIN"/>
    <property type="match status" value="1"/>
</dbReference>
<evidence type="ECO:0000259" key="2">
    <source>
        <dbReference type="PROSITE" id="PS50181"/>
    </source>
</evidence>
<proteinExistence type="predicted"/>
<dbReference type="Proteomes" id="UP001472866">
    <property type="component" value="Chromosome 02"/>
</dbReference>
<feature type="domain" description="F-box" evidence="2">
    <location>
        <begin position="28"/>
        <end position="74"/>
    </location>
</feature>
<name>A0AAX4P1K9_9CHLO</name>
<feature type="region of interest" description="Disordered" evidence="1">
    <location>
        <begin position="271"/>
        <end position="293"/>
    </location>
</feature>
<accession>A0AAX4P1K9</accession>
<dbReference type="PROSITE" id="PS50181">
    <property type="entry name" value="FBOX"/>
    <property type="match status" value="1"/>
</dbReference>
<dbReference type="InterPro" id="IPR036047">
    <property type="entry name" value="F-box-like_dom_sf"/>
</dbReference>
<dbReference type="InterPro" id="IPR055336">
    <property type="entry name" value="At4g00755-like"/>
</dbReference>
<feature type="region of interest" description="Disordered" evidence="1">
    <location>
        <begin position="126"/>
        <end position="170"/>
    </location>
</feature>
<evidence type="ECO:0000313" key="4">
    <source>
        <dbReference type="Proteomes" id="UP001472866"/>
    </source>
</evidence>
<reference evidence="3 4" key="1">
    <citation type="submission" date="2024-03" db="EMBL/GenBank/DDBJ databases">
        <title>Complete genome sequence of the green alga Chloropicon roscoffensis RCC1871.</title>
        <authorList>
            <person name="Lemieux C."/>
            <person name="Pombert J.-F."/>
            <person name="Otis C."/>
            <person name="Turmel M."/>
        </authorList>
    </citation>
    <scope>NUCLEOTIDE SEQUENCE [LARGE SCALE GENOMIC DNA]</scope>
    <source>
        <strain evidence="3 4">RCC1871</strain>
    </source>
</reference>